<organism evidence="1 2">
    <name type="scientific">Salinibacillus aidingensis</name>
    <dbReference type="NCBI Taxonomy" id="237684"/>
    <lineage>
        <taxon>Bacteria</taxon>
        <taxon>Bacillati</taxon>
        <taxon>Bacillota</taxon>
        <taxon>Bacilli</taxon>
        <taxon>Bacillales</taxon>
        <taxon>Bacillaceae</taxon>
        <taxon>Salinibacillus</taxon>
    </lineage>
</organism>
<sequence length="134" mass="16071">MSTDDEIRWRQIFDNYEKAFRELKKHKDTAFDSKLQKAGYIHYFEVALEFAEKVMYAYLDAKGHSADTPRKAVKELSKLDIIQNPQVWFKAQNRRKLPLFIHKNDKLFDELIIDIEGTYLPELELFWETLNEIK</sequence>
<dbReference type="Gene3D" id="1.20.120.330">
    <property type="entry name" value="Nucleotidyltransferases domain 2"/>
    <property type="match status" value="1"/>
</dbReference>
<evidence type="ECO:0008006" key="3">
    <source>
        <dbReference type="Google" id="ProtNLM"/>
    </source>
</evidence>
<evidence type="ECO:0000313" key="1">
    <source>
        <dbReference type="EMBL" id="GAA0492571.1"/>
    </source>
</evidence>
<accession>A0ABP3L3J8</accession>
<gene>
    <name evidence="1" type="ORF">GCM10008986_18670</name>
</gene>
<dbReference type="EMBL" id="BAAADO010000003">
    <property type="protein sequence ID" value="GAA0492571.1"/>
    <property type="molecule type" value="Genomic_DNA"/>
</dbReference>
<dbReference type="Proteomes" id="UP001500880">
    <property type="component" value="Unassembled WGS sequence"/>
</dbReference>
<reference evidence="2" key="1">
    <citation type="journal article" date="2019" name="Int. J. Syst. Evol. Microbiol.">
        <title>The Global Catalogue of Microorganisms (GCM) 10K type strain sequencing project: providing services to taxonomists for standard genome sequencing and annotation.</title>
        <authorList>
            <consortium name="The Broad Institute Genomics Platform"/>
            <consortium name="The Broad Institute Genome Sequencing Center for Infectious Disease"/>
            <person name="Wu L."/>
            <person name="Ma J."/>
        </authorList>
    </citation>
    <scope>NUCLEOTIDE SEQUENCE [LARGE SCALE GENOMIC DNA]</scope>
    <source>
        <strain evidence="2">JCM 12389</strain>
    </source>
</reference>
<protein>
    <recommendedName>
        <fullName evidence="3">HEPN domain-containing protein</fullName>
    </recommendedName>
</protein>
<dbReference type="RefSeq" id="WP_343840032.1">
    <property type="nucleotide sequence ID" value="NZ_BAAADO010000003.1"/>
</dbReference>
<dbReference type="Pfam" id="PF08780">
    <property type="entry name" value="NTase_sub_bind"/>
    <property type="match status" value="1"/>
</dbReference>
<keyword evidence="2" id="KW-1185">Reference proteome</keyword>
<dbReference type="SUPFAM" id="SSF81593">
    <property type="entry name" value="Nucleotidyltransferase substrate binding subunit/domain"/>
    <property type="match status" value="1"/>
</dbReference>
<dbReference type="InterPro" id="IPR010235">
    <property type="entry name" value="HepT"/>
</dbReference>
<proteinExistence type="predicted"/>
<evidence type="ECO:0000313" key="2">
    <source>
        <dbReference type="Proteomes" id="UP001500880"/>
    </source>
</evidence>
<name>A0ABP3L3J8_9BACI</name>
<comment type="caution">
    <text evidence="1">The sequence shown here is derived from an EMBL/GenBank/DDBJ whole genome shotgun (WGS) entry which is preliminary data.</text>
</comment>